<feature type="region of interest" description="Disordered" evidence="1">
    <location>
        <begin position="1"/>
        <end position="22"/>
    </location>
</feature>
<dbReference type="Gene3D" id="3.40.50.300">
    <property type="entry name" value="P-loop containing nucleotide triphosphate hydrolases"/>
    <property type="match status" value="1"/>
</dbReference>
<dbReference type="SUPFAM" id="SSF52540">
    <property type="entry name" value="P-loop containing nucleoside triphosphate hydrolases"/>
    <property type="match status" value="1"/>
</dbReference>
<dbReference type="Pfam" id="PF00485">
    <property type="entry name" value="PRK"/>
    <property type="match status" value="1"/>
</dbReference>
<evidence type="ECO:0000313" key="4">
    <source>
        <dbReference type="Proteomes" id="UP000007962"/>
    </source>
</evidence>
<dbReference type="InterPro" id="IPR006083">
    <property type="entry name" value="PRK/URK"/>
</dbReference>
<keyword evidence="4" id="KW-1185">Reference proteome</keyword>
<dbReference type="HOGENOM" id="CLU_080170_1_0_11"/>
<accession>C5C1D0</accession>
<dbReference type="Proteomes" id="UP000007962">
    <property type="component" value="Chromosome"/>
</dbReference>
<dbReference type="GO" id="GO:0005524">
    <property type="term" value="F:ATP binding"/>
    <property type="evidence" value="ECO:0007669"/>
    <property type="project" value="UniProtKB-KW"/>
</dbReference>
<reference evidence="3 4" key="1">
    <citation type="journal article" date="2009" name="Stand. Genomic Sci.">
        <title>Complete genome sequence of Beutenbergia cavernae type strain (HKI 0122).</title>
        <authorList>
            <person name="Land M."/>
            <person name="Pukall R."/>
            <person name="Abt B."/>
            <person name="Goker M."/>
            <person name="Rohde M."/>
            <person name="Glavina Del Rio T."/>
            <person name="Tice H."/>
            <person name="Copeland A."/>
            <person name="Cheng J.F."/>
            <person name="Lucas S."/>
            <person name="Chen F."/>
            <person name="Nolan M."/>
            <person name="Bruce D."/>
            <person name="Goodwin L."/>
            <person name="Pitluck S."/>
            <person name="Ivanova N."/>
            <person name="Mavromatis K."/>
            <person name="Ovchinnikova G."/>
            <person name="Pati A."/>
            <person name="Chen A."/>
            <person name="Palaniappan K."/>
            <person name="Hauser L."/>
            <person name="Chang Y.J."/>
            <person name="Jefferies C.C."/>
            <person name="Saunders E."/>
            <person name="Brettin T."/>
            <person name="Detter J.C."/>
            <person name="Han C."/>
            <person name="Chain P."/>
            <person name="Bristow J."/>
            <person name="Eisen J.A."/>
            <person name="Markowitz V."/>
            <person name="Hugenholtz P."/>
            <person name="Kyrpides N.C."/>
            <person name="Klenk H.P."/>
            <person name="Lapidus A."/>
        </authorList>
    </citation>
    <scope>NUCLEOTIDE SEQUENCE [LARGE SCALE GENOMIC DNA]</scope>
    <source>
        <strain evidence="4">ATCC BAA-8 / DSM 12333 / NBRC 16432</strain>
    </source>
</reference>
<evidence type="ECO:0000313" key="3">
    <source>
        <dbReference type="EMBL" id="ACQ81540.1"/>
    </source>
</evidence>
<gene>
    <name evidence="3" type="ordered locus">Bcav_3297</name>
</gene>
<dbReference type="AlphaFoldDB" id="C5C1D0"/>
<organism evidence="3 4">
    <name type="scientific">Beutenbergia cavernae (strain ATCC BAA-8 / DSM 12333 / CCUG 43141 / JCM 11478 / NBRC 16432 / NCIMB 13614 / HKI 0122)</name>
    <dbReference type="NCBI Taxonomy" id="471853"/>
    <lineage>
        <taxon>Bacteria</taxon>
        <taxon>Bacillati</taxon>
        <taxon>Actinomycetota</taxon>
        <taxon>Actinomycetes</taxon>
        <taxon>Micrococcales</taxon>
        <taxon>Beutenbergiaceae</taxon>
        <taxon>Beutenbergia</taxon>
    </lineage>
</organism>
<dbReference type="GO" id="GO:0016301">
    <property type="term" value="F:kinase activity"/>
    <property type="evidence" value="ECO:0007669"/>
    <property type="project" value="InterPro"/>
</dbReference>
<dbReference type="KEGG" id="bcv:Bcav_3297"/>
<dbReference type="InterPro" id="IPR027417">
    <property type="entry name" value="P-loop_NTPase"/>
</dbReference>
<feature type="domain" description="Phosphoribulokinase/uridine kinase" evidence="2">
    <location>
        <begin position="33"/>
        <end position="171"/>
    </location>
</feature>
<dbReference type="PANTHER" id="PTHR10285">
    <property type="entry name" value="URIDINE KINASE"/>
    <property type="match status" value="1"/>
</dbReference>
<protein>
    <submittedName>
        <fullName evidence="3">ATP-binding protein</fullName>
    </submittedName>
</protein>
<evidence type="ECO:0000256" key="1">
    <source>
        <dbReference type="SAM" id="MobiDB-lite"/>
    </source>
</evidence>
<dbReference type="STRING" id="471853.Bcav_3297"/>
<keyword evidence="3" id="KW-0547">Nucleotide-binding</keyword>
<evidence type="ECO:0000259" key="2">
    <source>
        <dbReference type="Pfam" id="PF00485"/>
    </source>
</evidence>
<keyword evidence="3" id="KW-0067">ATP-binding</keyword>
<feature type="compositionally biased region" description="Pro residues" evidence="1">
    <location>
        <begin position="1"/>
        <end position="16"/>
    </location>
</feature>
<sequence>MVPFPTTPEPASPADPPLFDLPSGARVPRRRVVLVTGPSGSGKTSLARRLGLPVVNLDDFYRDADHPGLPRRHGIVDWDSPATWDVEAAHAALLDACRSDRVDVPVYDIPTSQRTGTQTVDLDAAPLVLAEGIFAAELVDPLSRDGVLADAVHLTQGRLVTFWRRLARDVGESRKPIAALLRRGTHLLLAEPRMVRRWESQGTRPLAVEAAEHELRALAAHERTRHERHPT</sequence>
<dbReference type="eggNOG" id="COG0572">
    <property type="taxonomic scope" value="Bacteria"/>
</dbReference>
<dbReference type="EMBL" id="CP001618">
    <property type="protein sequence ID" value="ACQ81540.1"/>
    <property type="molecule type" value="Genomic_DNA"/>
</dbReference>
<name>C5C1D0_BEUC1</name>
<dbReference type="PRINTS" id="PR00988">
    <property type="entry name" value="URIDINKINASE"/>
</dbReference>
<proteinExistence type="predicted"/>